<reference evidence="2" key="1">
    <citation type="submission" date="2022-11" db="UniProtKB">
        <authorList>
            <consortium name="WormBaseParasite"/>
        </authorList>
    </citation>
    <scope>IDENTIFICATION</scope>
</reference>
<name>A0A915KXN1_ROMCU</name>
<dbReference type="WBParaSite" id="nRc.2.0.1.t43712-RA">
    <property type="protein sequence ID" value="nRc.2.0.1.t43712-RA"/>
    <property type="gene ID" value="nRc.2.0.1.g43712"/>
</dbReference>
<evidence type="ECO:0000313" key="2">
    <source>
        <dbReference type="WBParaSite" id="nRc.2.0.1.t43712-RA"/>
    </source>
</evidence>
<protein>
    <submittedName>
        <fullName evidence="2">Uncharacterized protein</fullName>
    </submittedName>
</protein>
<proteinExistence type="predicted"/>
<dbReference type="Proteomes" id="UP000887565">
    <property type="component" value="Unplaced"/>
</dbReference>
<accession>A0A915KXN1</accession>
<evidence type="ECO:0000313" key="1">
    <source>
        <dbReference type="Proteomes" id="UP000887565"/>
    </source>
</evidence>
<organism evidence="1 2">
    <name type="scientific">Romanomermis culicivorax</name>
    <name type="common">Nematode worm</name>
    <dbReference type="NCBI Taxonomy" id="13658"/>
    <lineage>
        <taxon>Eukaryota</taxon>
        <taxon>Metazoa</taxon>
        <taxon>Ecdysozoa</taxon>
        <taxon>Nematoda</taxon>
        <taxon>Enoplea</taxon>
        <taxon>Dorylaimia</taxon>
        <taxon>Mermithida</taxon>
        <taxon>Mermithoidea</taxon>
        <taxon>Mermithidae</taxon>
        <taxon>Romanomermis</taxon>
    </lineage>
</organism>
<dbReference type="AlphaFoldDB" id="A0A915KXN1"/>
<keyword evidence="1" id="KW-1185">Reference proteome</keyword>
<sequence>MNSLILSRFYHMKAGELHKQYNGYANGRQKCILKCSNDSFLKTEVLKLLRPTSYICNETDFIAQSKCYRQVYEDDVDECESGDKCLPYKTNLINYVHEKTRRTGNISWEEGIQYVIIWAFRTNVEDLTKNTILI</sequence>